<proteinExistence type="predicted"/>
<dbReference type="Pfam" id="PF01757">
    <property type="entry name" value="Acyl_transf_3"/>
    <property type="match status" value="1"/>
</dbReference>
<dbReference type="InterPro" id="IPR002656">
    <property type="entry name" value="Acyl_transf_3_dom"/>
</dbReference>
<dbReference type="PANTHER" id="PTHR36927:SF4">
    <property type="entry name" value="BLR5718 PROTEIN"/>
    <property type="match status" value="1"/>
</dbReference>
<feature type="transmembrane region" description="Helical" evidence="1">
    <location>
        <begin position="265"/>
        <end position="285"/>
    </location>
</feature>
<dbReference type="RefSeq" id="WP_035894031.1">
    <property type="nucleotide sequence ID" value="NZ_LCUA01000029.1"/>
</dbReference>
<feature type="domain" description="Acyltransferase 3" evidence="2">
    <location>
        <begin position="5"/>
        <end position="346"/>
    </location>
</feature>
<keyword evidence="1" id="KW-0812">Transmembrane</keyword>
<keyword evidence="1" id="KW-1133">Transmembrane helix</keyword>
<evidence type="ECO:0000313" key="3">
    <source>
        <dbReference type="EMBL" id="KTD37171.1"/>
    </source>
</evidence>
<feature type="transmembrane region" description="Helical" evidence="1">
    <location>
        <begin position="162"/>
        <end position="182"/>
    </location>
</feature>
<evidence type="ECO:0000313" key="4">
    <source>
        <dbReference type="Proteomes" id="UP000054858"/>
    </source>
</evidence>
<name>A0A0W0WXX5_9GAMM</name>
<dbReference type="GO" id="GO:0016747">
    <property type="term" value="F:acyltransferase activity, transferring groups other than amino-acyl groups"/>
    <property type="evidence" value="ECO:0007669"/>
    <property type="project" value="InterPro"/>
</dbReference>
<gene>
    <name evidence="3" type="ORF">Loak_2307</name>
</gene>
<protein>
    <submittedName>
        <fullName evidence="3">Glucans biosynthesis protein</fullName>
    </submittedName>
</protein>
<accession>A0A0W0WXX5</accession>
<feature type="transmembrane region" description="Helical" evidence="1">
    <location>
        <begin position="328"/>
        <end position="349"/>
    </location>
</feature>
<feature type="transmembrane region" description="Helical" evidence="1">
    <location>
        <begin position="48"/>
        <end position="71"/>
    </location>
</feature>
<dbReference type="InterPro" id="IPR050623">
    <property type="entry name" value="Glucan_succinyl_AcylTrfase"/>
</dbReference>
<organism evidence="3 4">
    <name type="scientific">Legionella oakridgensis</name>
    <dbReference type="NCBI Taxonomy" id="29423"/>
    <lineage>
        <taxon>Bacteria</taxon>
        <taxon>Pseudomonadati</taxon>
        <taxon>Pseudomonadota</taxon>
        <taxon>Gammaproteobacteria</taxon>
        <taxon>Legionellales</taxon>
        <taxon>Legionellaceae</taxon>
        <taxon>Legionella</taxon>
    </lineage>
</organism>
<evidence type="ECO:0000259" key="2">
    <source>
        <dbReference type="Pfam" id="PF01757"/>
    </source>
</evidence>
<sequence length="359" mass="41756">MARLNYLDHLKWALIILVLAHHVDIAFGGLGGWYYIVPQRSSSASSYWLTFFLAINQSFFMGFFFFISAFFTPLSFDKKGRIFFLKDKCLRLIIPALIFFFVFSPLVVAMASFFDHQALHYTFSFGPTWFIVTLFVFNFLYSMYRYINFYPPKLNLRLPSQGLIILISFLMGCITFLVRFYWPIGTHWHGFQFGYYPMYLFLFVAGIIAARNDWLYKVNSAFAKPWYISALVSIGFIGFYLQYVLEHHLITAVIGGANGYAFLWAQWEAFSAFGLIISLLALSKAYFNNTNPVFQTLAKLSFTVYLIHPLIIVPVSYYEYQWLGYDGIIGWVLTCLLAIPLTFLLANYFRKLPILRNIL</sequence>
<feature type="transmembrane region" description="Helical" evidence="1">
    <location>
        <begin position="12"/>
        <end position="36"/>
    </location>
</feature>
<dbReference type="EMBL" id="LNYP01000031">
    <property type="protein sequence ID" value="KTD37171.1"/>
    <property type="molecule type" value="Genomic_DNA"/>
</dbReference>
<dbReference type="PANTHER" id="PTHR36927">
    <property type="entry name" value="BLR4337 PROTEIN"/>
    <property type="match status" value="1"/>
</dbReference>
<feature type="transmembrane region" description="Helical" evidence="1">
    <location>
        <begin position="92"/>
        <end position="114"/>
    </location>
</feature>
<keyword evidence="1" id="KW-0472">Membrane</keyword>
<evidence type="ECO:0000256" key="1">
    <source>
        <dbReference type="SAM" id="Phobius"/>
    </source>
</evidence>
<comment type="caution">
    <text evidence="3">The sequence shown here is derived from an EMBL/GenBank/DDBJ whole genome shotgun (WGS) entry which is preliminary data.</text>
</comment>
<feature type="transmembrane region" description="Helical" evidence="1">
    <location>
        <begin position="194"/>
        <end position="214"/>
    </location>
</feature>
<feature type="transmembrane region" description="Helical" evidence="1">
    <location>
        <begin position="297"/>
        <end position="316"/>
    </location>
</feature>
<dbReference type="Proteomes" id="UP000054858">
    <property type="component" value="Unassembled WGS sequence"/>
</dbReference>
<reference evidence="3 4" key="1">
    <citation type="submission" date="2015-11" db="EMBL/GenBank/DDBJ databases">
        <title>Genomic analysis of 38 Legionella species identifies large and diverse effector repertoires.</title>
        <authorList>
            <person name="Burstein D."/>
            <person name="Amaro F."/>
            <person name="Zusman T."/>
            <person name="Lifshitz Z."/>
            <person name="Cohen O."/>
            <person name="Gilbert J.A."/>
            <person name="Pupko T."/>
            <person name="Shuman H.A."/>
            <person name="Segal G."/>
        </authorList>
    </citation>
    <scope>NUCLEOTIDE SEQUENCE [LARGE SCALE GENOMIC DNA]</scope>
    <source>
        <strain evidence="3 4">Oak Ridge-10</strain>
    </source>
</reference>
<dbReference type="AlphaFoldDB" id="A0A0W0WXX5"/>
<dbReference type="PATRIC" id="fig|29423.5.peg.2421"/>
<feature type="transmembrane region" description="Helical" evidence="1">
    <location>
        <begin position="120"/>
        <end position="141"/>
    </location>
</feature>
<feature type="transmembrane region" description="Helical" evidence="1">
    <location>
        <begin position="226"/>
        <end position="245"/>
    </location>
</feature>